<keyword evidence="16" id="KW-0411">Iron-sulfur</keyword>
<evidence type="ECO:0000256" key="16">
    <source>
        <dbReference type="ARBA" id="ARBA00023014"/>
    </source>
</evidence>
<dbReference type="InterPro" id="IPR050482">
    <property type="entry name" value="Sensor_HK_TwoCompSys"/>
</dbReference>
<evidence type="ECO:0000256" key="1">
    <source>
        <dbReference type="ARBA" id="ARBA00000085"/>
    </source>
</evidence>
<dbReference type="CDD" id="cd16917">
    <property type="entry name" value="HATPase_UhpB-NarQ-NarX-like"/>
    <property type="match status" value="1"/>
</dbReference>
<dbReference type="PROSITE" id="PS50885">
    <property type="entry name" value="HAMP"/>
    <property type="match status" value="1"/>
</dbReference>
<keyword evidence="8" id="KW-0963">Cytoplasm</keyword>
<evidence type="ECO:0000256" key="9">
    <source>
        <dbReference type="ARBA" id="ARBA00022553"/>
    </source>
</evidence>
<dbReference type="STRING" id="589865.DaAHT2_1043"/>
<dbReference type="GO" id="GO:0005524">
    <property type="term" value="F:ATP binding"/>
    <property type="evidence" value="ECO:0007669"/>
    <property type="project" value="UniProtKB-KW"/>
</dbReference>
<dbReference type="GO" id="GO:0046983">
    <property type="term" value="F:protein dimerization activity"/>
    <property type="evidence" value="ECO:0007669"/>
    <property type="project" value="InterPro"/>
</dbReference>
<evidence type="ECO:0000256" key="19">
    <source>
        <dbReference type="SAM" id="Phobius"/>
    </source>
</evidence>
<dbReference type="Pfam" id="PF02518">
    <property type="entry name" value="HATPase_c"/>
    <property type="match status" value="1"/>
</dbReference>
<dbReference type="SUPFAM" id="SSF55874">
    <property type="entry name" value="ATPase domain of HSP90 chaperone/DNA topoisomerase II/histidine kinase"/>
    <property type="match status" value="1"/>
</dbReference>
<evidence type="ECO:0000256" key="15">
    <source>
        <dbReference type="ARBA" id="ARBA00023012"/>
    </source>
</evidence>
<evidence type="ECO:0000256" key="17">
    <source>
        <dbReference type="ARBA" id="ARBA00024827"/>
    </source>
</evidence>
<keyword evidence="13" id="KW-0067">ATP-binding</keyword>
<dbReference type="InterPro" id="IPR003660">
    <property type="entry name" value="HAMP_dom"/>
</dbReference>
<reference evidence="22" key="1">
    <citation type="submission" date="2010-02" db="EMBL/GenBank/DDBJ databases">
        <title>Complete sequence of Desulfurivibrio alkaliphilus AHT2.</title>
        <authorList>
            <consortium name="US DOE Joint Genome Institute"/>
            <person name="Pitluck S."/>
            <person name="Chertkov O."/>
            <person name="Detter J.C."/>
            <person name="Han C."/>
            <person name="Tapia R."/>
            <person name="Larimer F."/>
            <person name="Land M."/>
            <person name="Hauser L."/>
            <person name="Kyrpides N."/>
            <person name="Mikhailova N."/>
            <person name="Sorokin D.Y."/>
            <person name="Muyzer G."/>
            <person name="Woyke T."/>
        </authorList>
    </citation>
    <scope>NUCLEOTIDE SEQUENCE [LARGE SCALE GENOMIC DNA]</scope>
    <source>
        <strain evidence="22">DSM 19089 / UNIQEM U267 / AHT2</strain>
    </source>
</reference>
<dbReference type="Gene3D" id="3.30.565.10">
    <property type="entry name" value="Histidine kinase-like ATPase, C-terminal domain"/>
    <property type="match status" value="1"/>
</dbReference>
<keyword evidence="11" id="KW-0547">Nucleotide-binding</keyword>
<dbReference type="Gene3D" id="1.20.5.1930">
    <property type="match status" value="1"/>
</dbReference>
<dbReference type="Pfam" id="PF07730">
    <property type="entry name" value="HisKA_3"/>
    <property type="match status" value="1"/>
</dbReference>
<keyword evidence="19" id="KW-0472">Membrane</keyword>
<evidence type="ECO:0000256" key="8">
    <source>
        <dbReference type="ARBA" id="ARBA00022490"/>
    </source>
</evidence>
<evidence type="ECO:0000256" key="2">
    <source>
        <dbReference type="ARBA" id="ARBA00001966"/>
    </source>
</evidence>
<feature type="transmembrane region" description="Helical" evidence="19">
    <location>
        <begin position="14"/>
        <end position="40"/>
    </location>
</feature>
<dbReference type="SMART" id="SM00387">
    <property type="entry name" value="HATPase_c"/>
    <property type="match status" value="1"/>
</dbReference>
<dbReference type="InterPro" id="IPR003594">
    <property type="entry name" value="HATPase_dom"/>
</dbReference>
<evidence type="ECO:0000256" key="12">
    <source>
        <dbReference type="ARBA" id="ARBA00022777"/>
    </source>
</evidence>
<gene>
    <name evidence="21" type="ordered locus">DaAHT2_1043</name>
</gene>
<evidence type="ECO:0000256" key="11">
    <source>
        <dbReference type="ARBA" id="ARBA00022741"/>
    </source>
</evidence>
<comment type="function">
    <text evidence="17">Member of the two-component regulatory system NreB/NreC involved in the control of dissimilatory nitrate/nitrite reduction in response to oxygen. NreB functions as a direct oxygen sensor histidine kinase which is autophosphorylated, in the absence of oxygen, probably at the conserved histidine residue, and transfers its phosphate group probably to a conserved aspartate residue of NreC. NreB/NreC activates the expression of the nitrate (narGHJI) and nitrite (nir) reductase operons, as well as the putative nitrate transporter gene narT.</text>
</comment>
<dbReference type="Gene3D" id="6.10.340.10">
    <property type="match status" value="1"/>
</dbReference>
<dbReference type="EC" id="2.7.13.3" evidence="5"/>
<keyword evidence="22" id="KW-1185">Reference proteome</keyword>
<comment type="catalytic activity">
    <reaction evidence="1">
        <text>ATP + protein L-histidine = ADP + protein N-phospho-L-histidine.</text>
        <dbReference type="EC" id="2.7.13.3"/>
    </reaction>
</comment>
<dbReference type="AlphaFoldDB" id="D6Z2G6"/>
<dbReference type="InParanoid" id="D6Z2G6"/>
<dbReference type="InterPro" id="IPR004358">
    <property type="entry name" value="Sig_transdc_His_kin-like_C"/>
</dbReference>
<dbReference type="GO" id="GO:0000155">
    <property type="term" value="F:phosphorelay sensor kinase activity"/>
    <property type="evidence" value="ECO:0007669"/>
    <property type="project" value="InterPro"/>
</dbReference>
<name>D6Z2G6_DESAT</name>
<evidence type="ECO:0000259" key="20">
    <source>
        <dbReference type="PROSITE" id="PS50885"/>
    </source>
</evidence>
<comment type="cofactor">
    <cofactor evidence="2">
        <name>[4Fe-4S] cluster</name>
        <dbReference type="ChEBI" id="CHEBI:49883"/>
    </cofactor>
</comment>
<keyword evidence="10" id="KW-0808">Transferase</keyword>
<accession>D6Z2G6</accession>
<dbReference type="eggNOG" id="COG4585">
    <property type="taxonomic scope" value="Bacteria"/>
</dbReference>
<dbReference type="GO" id="GO:0051539">
    <property type="term" value="F:4 iron, 4 sulfur cluster binding"/>
    <property type="evidence" value="ECO:0007669"/>
    <property type="project" value="UniProtKB-KW"/>
</dbReference>
<sequence length="449" mass="50515">MIGRLNRFHRHSRIAGRLVLLTALSLTVFALITIPVILAMERQTSLQYSRDQARLLSKLIGARCLPECQCRQHCLTASNLATRLDHHPQVLFARLYDHKHQKTMQYQTDDYNQEQYPPPTEFNQHLSFSQGHAIIGQPLFSGDDYLGFVKLVLDLREFNRSSNKRLILLLTAFLAGIVLATGLSLKMRNLVLAPFRELASLMTEATSQDGCAQRTNHYSHDEVEELADSCNLLLQQIEKSREEKSLLIDDLHDGAGGLMTNINLMAAAALQKELDPATRKLLTTIEELSREGVTEIRRFISCVDQQIRDWQLLTAEMRRYGHQLLDSAGIKLVFSLTLDTQAPLPNSLFMLQLWRIYSEALNNIRKHARPKKVFVQFDLTQSRLNLVINDDGIGIKEDAGAGSGLVNLQKRAAAMGGKLEIFTPPGGGTRVKLEAPLSHPLPSNRRITP</sequence>
<keyword evidence="19" id="KW-1133">Transmembrane helix</keyword>
<evidence type="ECO:0000256" key="10">
    <source>
        <dbReference type="ARBA" id="ARBA00022679"/>
    </source>
</evidence>
<evidence type="ECO:0000256" key="3">
    <source>
        <dbReference type="ARBA" id="ARBA00004370"/>
    </source>
</evidence>
<evidence type="ECO:0000256" key="4">
    <source>
        <dbReference type="ARBA" id="ARBA00004496"/>
    </source>
</evidence>
<evidence type="ECO:0000256" key="7">
    <source>
        <dbReference type="ARBA" id="ARBA00022485"/>
    </source>
</evidence>
<dbReference type="PANTHER" id="PTHR24421:SF10">
    <property type="entry name" value="NITRATE_NITRITE SENSOR PROTEIN NARQ"/>
    <property type="match status" value="1"/>
</dbReference>
<comment type="subcellular location">
    <subcellularLocation>
        <location evidence="4">Cytoplasm</location>
    </subcellularLocation>
    <subcellularLocation>
        <location evidence="3">Membrane</location>
    </subcellularLocation>
</comment>
<keyword evidence="12 21" id="KW-0418">Kinase</keyword>
<feature type="domain" description="HAMP" evidence="20">
    <location>
        <begin position="189"/>
        <end position="242"/>
    </location>
</feature>
<dbReference type="InterPro" id="IPR011712">
    <property type="entry name" value="Sig_transdc_His_kin_sub3_dim/P"/>
</dbReference>
<dbReference type="GO" id="GO:0005737">
    <property type="term" value="C:cytoplasm"/>
    <property type="evidence" value="ECO:0007669"/>
    <property type="project" value="UniProtKB-SubCell"/>
</dbReference>
<evidence type="ECO:0000256" key="6">
    <source>
        <dbReference type="ARBA" id="ARBA00017322"/>
    </source>
</evidence>
<keyword evidence="15" id="KW-0902">Two-component regulatory system</keyword>
<organism evidence="21 22">
    <name type="scientific">Desulfurivibrio alkaliphilus (strain DSM 19089 / UNIQEM U267 / AHT2)</name>
    <dbReference type="NCBI Taxonomy" id="589865"/>
    <lineage>
        <taxon>Bacteria</taxon>
        <taxon>Pseudomonadati</taxon>
        <taxon>Thermodesulfobacteriota</taxon>
        <taxon>Desulfobulbia</taxon>
        <taxon>Desulfobulbales</taxon>
        <taxon>Desulfobulbaceae</taxon>
        <taxon>Desulfurivibrio</taxon>
    </lineage>
</organism>
<dbReference type="InterPro" id="IPR036890">
    <property type="entry name" value="HATPase_C_sf"/>
</dbReference>
<dbReference type="RefSeq" id="WP_013163270.1">
    <property type="nucleotide sequence ID" value="NC_014216.1"/>
</dbReference>
<dbReference type="KEGG" id="dak:DaAHT2_1043"/>
<keyword evidence="19" id="KW-0812">Transmembrane</keyword>
<protein>
    <recommendedName>
        <fullName evidence="6">Oxygen sensor histidine kinase NreB</fullName>
        <ecNumber evidence="5">2.7.13.3</ecNumber>
    </recommendedName>
    <alternativeName>
        <fullName evidence="18">Nitrogen regulation protein B</fullName>
    </alternativeName>
</protein>
<evidence type="ECO:0000256" key="14">
    <source>
        <dbReference type="ARBA" id="ARBA00023004"/>
    </source>
</evidence>
<keyword evidence="16" id="KW-0479">Metal-binding</keyword>
<evidence type="ECO:0000313" key="22">
    <source>
        <dbReference type="Proteomes" id="UP000001508"/>
    </source>
</evidence>
<dbReference type="OrthoDB" id="6231at2"/>
<keyword evidence="14" id="KW-0408">Iron</keyword>
<dbReference type="PANTHER" id="PTHR24421">
    <property type="entry name" value="NITRATE/NITRITE SENSOR PROTEIN NARX-RELATED"/>
    <property type="match status" value="1"/>
</dbReference>
<dbReference type="EMBL" id="CP001940">
    <property type="protein sequence ID" value="ADH85741.1"/>
    <property type="molecule type" value="Genomic_DNA"/>
</dbReference>
<evidence type="ECO:0000256" key="13">
    <source>
        <dbReference type="ARBA" id="ARBA00022840"/>
    </source>
</evidence>
<keyword evidence="7" id="KW-0004">4Fe-4S</keyword>
<evidence type="ECO:0000313" key="21">
    <source>
        <dbReference type="EMBL" id="ADH85741.1"/>
    </source>
</evidence>
<dbReference type="Proteomes" id="UP000001508">
    <property type="component" value="Chromosome"/>
</dbReference>
<proteinExistence type="predicted"/>
<dbReference type="PRINTS" id="PR00344">
    <property type="entry name" value="BCTRLSENSOR"/>
</dbReference>
<evidence type="ECO:0000256" key="18">
    <source>
        <dbReference type="ARBA" id="ARBA00030800"/>
    </source>
</evidence>
<dbReference type="GO" id="GO:0016020">
    <property type="term" value="C:membrane"/>
    <property type="evidence" value="ECO:0007669"/>
    <property type="project" value="UniProtKB-SubCell"/>
</dbReference>
<dbReference type="HOGENOM" id="CLU_609330_0_0_7"/>
<feature type="transmembrane region" description="Helical" evidence="19">
    <location>
        <begin position="166"/>
        <end position="185"/>
    </location>
</feature>
<keyword evidence="9" id="KW-0597">Phosphoprotein</keyword>
<evidence type="ECO:0000256" key="5">
    <source>
        <dbReference type="ARBA" id="ARBA00012438"/>
    </source>
</evidence>